<dbReference type="Gene3D" id="2.60.120.260">
    <property type="entry name" value="Galactose-binding domain-like"/>
    <property type="match status" value="2"/>
</dbReference>
<dbReference type="Pfam" id="PF17389">
    <property type="entry name" value="Bac_rhamnosid6H"/>
    <property type="match status" value="1"/>
</dbReference>
<feature type="domain" description="Alpha-L-rhamnosidase C-terminal" evidence="7">
    <location>
        <begin position="799"/>
        <end position="862"/>
    </location>
</feature>
<keyword evidence="9" id="KW-1185">Reference proteome</keyword>
<sequence length="906" mass="104903">MESIINKPIKGRTNFVKEPLGIDIEKPFFSWVLTSQTDNTYQTAYRIIVSKNEINLIKEVGDVWDTGKVASEKNSFVYYNGPPLKSFTKYYWRVKWWDNHGNESSFSDIYSFETAFVGKEMWVGKWIFVDSMVRKEFNINKVIKSARIYISALGYYELRVNGRKVGTKVLTPQWTDYRKKILYSTYDVAGELRNGLNCVGVMIGNSRYTTEYGYDGKHQVIMDILLVYNDGETVHFGTDESWKTSTGPIVYDDIYNGEIYDARLEQYGWDSPGFDDSKWAFCKYSNSKLGKLVSDALFPPIEIVGNIKPKSIIYIGENKYIVDFGQNFTGWVKIKLGYLNKGDKVKLRYAELLNNDNTLNTGPNRTAKNEDIYISKGRDNEFYEPRFTYHGFRYVEISGDNLILNLDNIEGRIVHSNVEPVGSIVFDKENDILNQIHKMVLWSQVSNLMGIPTDCPQRDERMGWLGDSSLTAEESIMNFNMYGFYIKWLSDIKDSQLDSGEIPDVVPPFWPLYPADPGWGDEYISILWDVYRYYGDKNILAEYYPYVKKWLNFLLSKIENGILTFYKYGDWCPPKMVKPLDTPGELYATSILFKDLGIMSQISKILGNNDYHDYENDMKTIKNAFNNKFLVERDETFPPFLNRQRYGIPDKLHIIYYGNHDYGTQTSQILPLYFDMAPLEIRDKIFNYLLNDVVINCSNHLNTGIFGTRYLLQVLSAFGHSETAFKVITQTSYPGWGYMLKEGATTLWERWEFLTGGPLHESEKNLAESGMNSHNHIMFGTVDNWFFDTLVGIVPDVENPGFKIFKLSPHFINEIKMIKFAFNSPIGSIHYKLETIENKKRQIHLHVPVNSKCRLELDKKEVAELISINNSKLLNNTINEQDKITYEFGSGNYEITIKLRGEKNEI</sequence>
<dbReference type="AlphaFoldDB" id="A0A8G2FXM6"/>
<dbReference type="InterPro" id="IPR013737">
    <property type="entry name" value="Bac_rhamnosid_N"/>
</dbReference>
<dbReference type="SUPFAM" id="SSF48208">
    <property type="entry name" value="Six-hairpin glycosidases"/>
    <property type="match status" value="1"/>
</dbReference>
<evidence type="ECO:0000313" key="8">
    <source>
        <dbReference type="EMBL" id="SMD31412.1"/>
    </source>
</evidence>
<protein>
    <recommendedName>
        <fullName evidence="2">alpha-L-rhamnosidase</fullName>
        <ecNumber evidence="2">3.2.1.40</ecNumber>
    </recommendedName>
</protein>
<evidence type="ECO:0000259" key="7">
    <source>
        <dbReference type="Pfam" id="PF17390"/>
    </source>
</evidence>
<accession>A0A8G2FXM6</accession>
<dbReference type="GO" id="GO:0005975">
    <property type="term" value="P:carbohydrate metabolic process"/>
    <property type="evidence" value="ECO:0007669"/>
    <property type="project" value="InterPro"/>
</dbReference>
<dbReference type="InterPro" id="IPR013783">
    <property type="entry name" value="Ig-like_fold"/>
</dbReference>
<dbReference type="InterPro" id="IPR008902">
    <property type="entry name" value="Rhamnosid_concanavalin"/>
</dbReference>
<dbReference type="InterPro" id="IPR016007">
    <property type="entry name" value="Alpha_rhamnosid"/>
</dbReference>
<dbReference type="EC" id="3.2.1.40" evidence="2"/>
<evidence type="ECO:0000256" key="1">
    <source>
        <dbReference type="ARBA" id="ARBA00001445"/>
    </source>
</evidence>
<feature type="domain" description="Alpha-L-rhamnosidase six-hairpin glycosidase" evidence="6">
    <location>
        <begin position="426"/>
        <end position="789"/>
    </location>
</feature>
<dbReference type="PANTHER" id="PTHR33307">
    <property type="entry name" value="ALPHA-RHAMNOSIDASE (EUROFUNG)"/>
    <property type="match status" value="1"/>
</dbReference>
<dbReference type="Proteomes" id="UP000192315">
    <property type="component" value="Unassembled WGS sequence"/>
</dbReference>
<evidence type="ECO:0000256" key="2">
    <source>
        <dbReference type="ARBA" id="ARBA00012652"/>
    </source>
</evidence>
<evidence type="ECO:0000256" key="3">
    <source>
        <dbReference type="ARBA" id="ARBA00022801"/>
    </source>
</evidence>
<evidence type="ECO:0000313" key="9">
    <source>
        <dbReference type="Proteomes" id="UP000192315"/>
    </source>
</evidence>
<dbReference type="Gene3D" id="1.50.10.10">
    <property type="match status" value="1"/>
</dbReference>
<keyword evidence="3" id="KW-0378">Hydrolase</keyword>
<comment type="catalytic activity">
    <reaction evidence="1">
        <text>Hydrolysis of terminal non-reducing alpha-L-rhamnose residues in alpha-L-rhamnosides.</text>
        <dbReference type="EC" id="3.2.1.40"/>
    </reaction>
</comment>
<name>A0A8G2FXM6_PICTO</name>
<dbReference type="InterPro" id="IPR035398">
    <property type="entry name" value="Bac_rhamnosid_C"/>
</dbReference>
<organism evidence="8 9">
    <name type="scientific">Picrophilus torridus (strain ATCC 700027 / DSM 9790 / JCM 10055 / NBRC 100828 / KAW 2/3)</name>
    <dbReference type="NCBI Taxonomy" id="1122961"/>
    <lineage>
        <taxon>Archaea</taxon>
        <taxon>Methanobacteriati</taxon>
        <taxon>Thermoplasmatota</taxon>
        <taxon>Thermoplasmata</taxon>
        <taxon>Thermoplasmatales</taxon>
        <taxon>Picrophilaceae</taxon>
        <taxon>Picrophilus</taxon>
    </lineage>
</organism>
<proteinExistence type="predicted"/>
<evidence type="ECO:0000259" key="4">
    <source>
        <dbReference type="Pfam" id="PF05592"/>
    </source>
</evidence>
<dbReference type="InterPro" id="IPR008928">
    <property type="entry name" value="6-hairpin_glycosidase_sf"/>
</dbReference>
<dbReference type="EMBL" id="FWYE01000004">
    <property type="protein sequence ID" value="SMD31412.1"/>
    <property type="molecule type" value="Genomic_DNA"/>
</dbReference>
<dbReference type="InterPro" id="IPR035396">
    <property type="entry name" value="Bac_rhamnosid6H"/>
</dbReference>
<dbReference type="RefSeq" id="WP_084273097.1">
    <property type="nucleotide sequence ID" value="NZ_FWYE01000004.1"/>
</dbReference>
<dbReference type="InterPro" id="IPR012341">
    <property type="entry name" value="6hp_glycosidase-like_sf"/>
</dbReference>
<dbReference type="Pfam" id="PF25788">
    <property type="entry name" value="Ig_Rha78A_N"/>
    <property type="match status" value="1"/>
</dbReference>
<dbReference type="Gene3D" id="2.60.40.10">
    <property type="entry name" value="Immunoglobulins"/>
    <property type="match status" value="1"/>
</dbReference>
<dbReference type="Pfam" id="PF17390">
    <property type="entry name" value="Bac_rhamnosid_C"/>
    <property type="match status" value="1"/>
</dbReference>
<dbReference type="Gene3D" id="2.60.420.10">
    <property type="entry name" value="Maltose phosphorylase, domain 3"/>
    <property type="match status" value="1"/>
</dbReference>
<dbReference type="PIRSF" id="PIRSF010631">
    <property type="entry name" value="A-rhamnsds"/>
    <property type="match status" value="1"/>
</dbReference>
<comment type="caution">
    <text evidence="8">The sequence shown here is derived from an EMBL/GenBank/DDBJ whole genome shotgun (WGS) entry which is preliminary data.</text>
</comment>
<feature type="domain" description="Bacterial alpha-L-rhamnosidase N-terminal" evidence="5">
    <location>
        <begin position="142"/>
        <end position="302"/>
    </location>
</feature>
<dbReference type="Pfam" id="PF05592">
    <property type="entry name" value="Bac_rhamnosid"/>
    <property type="match status" value="1"/>
</dbReference>
<feature type="domain" description="Alpha-L-rhamnosidase concanavalin-like" evidence="4">
    <location>
        <begin position="316"/>
        <end position="415"/>
    </location>
</feature>
<evidence type="ECO:0000259" key="5">
    <source>
        <dbReference type="Pfam" id="PF08531"/>
    </source>
</evidence>
<dbReference type="PANTHER" id="PTHR33307:SF6">
    <property type="entry name" value="ALPHA-RHAMNOSIDASE (EUROFUNG)-RELATED"/>
    <property type="match status" value="1"/>
</dbReference>
<dbReference type="Pfam" id="PF08531">
    <property type="entry name" value="Bac_rhamnosid_N"/>
    <property type="match status" value="1"/>
</dbReference>
<gene>
    <name evidence="8" type="ORF">SAMN02745355_1346</name>
</gene>
<reference evidence="8 9" key="1">
    <citation type="submission" date="2017-04" db="EMBL/GenBank/DDBJ databases">
        <authorList>
            <person name="Varghese N."/>
            <person name="Submissions S."/>
        </authorList>
    </citation>
    <scope>NUCLEOTIDE SEQUENCE [LARGE SCALE GENOMIC DNA]</scope>
    <source>
        <strain evidence="8 9">DSM 9789</strain>
    </source>
</reference>
<dbReference type="GO" id="GO:0030596">
    <property type="term" value="F:alpha-L-rhamnosidase activity"/>
    <property type="evidence" value="ECO:0007669"/>
    <property type="project" value="UniProtKB-EC"/>
</dbReference>
<evidence type="ECO:0000259" key="6">
    <source>
        <dbReference type="Pfam" id="PF17389"/>
    </source>
</evidence>